<dbReference type="GO" id="GO:0005634">
    <property type="term" value="C:nucleus"/>
    <property type="evidence" value="ECO:0007669"/>
    <property type="project" value="TreeGrafter"/>
</dbReference>
<dbReference type="PROSITE" id="PS50181">
    <property type="entry name" value="FBOX"/>
    <property type="match status" value="1"/>
</dbReference>
<protein>
    <recommendedName>
        <fullName evidence="1">F-box domain-containing protein</fullName>
    </recommendedName>
</protein>
<dbReference type="EMBL" id="CAJPEV010000550">
    <property type="protein sequence ID" value="CAG0886392.1"/>
    <property type="molecule type" value="Genomic_DNA"/>
</dbReference>
<name>A0A7R8XBE5_9CRUS</name>
<accession>A0A7R8XBE5</accession>
<dbReference type="Gene3D" id="1.20.1280.50">
    <property type="match status" value="1"/>
</dbReference>
<evidence type="ECO:0000313" key="2">
    <source>
        <dbReference type="EMBL" id="CAD7244055.1"/>
    </source>
</evidence>
<evidence type="ECO:0000313" key="3">
    <source>
        <dbReference type="Proteomes" id="UP000677054"/>
    </source>
</evidence>
<organism evidence="2">
    <name type="scientific">Darwinula stevensoni</name>
    <dbReference type="NCBI Taxonomy" id="69355"/>
    <lineage>
        <taxon>Eukaryota</taxon>
        <taxon>Metazoa</taxon>
        <taxon>Ecdysozoa</taxon>
        <taxon>Arthropoda</taxon>
        <taxon>Crustacea</taxon>
        <taxon>Oligostraca</taxon>
        <taxon>Ostracoda</taxon>
        <taxon>Podocopa</taxon>
        <taxon>Podocopida</taxon>
        <taxon>Darwinulocopina</taxon>
        <taxon>Darwinuloidea</taxon>
        <taxon>Darwinulidae</taxon>
        <taxon>Darwinula</taxon>
    </lineage>
</organism>
<feature type="domain" description="F-box" evidence="1">
    <location>
        <begin position="39"/>
        <end position="87"/>
    </location>
</feature>
<sequence>MVLTRQATAATEGRAALALTDLPYRSPRPSTSTAQVQEKLHILSLPPEILEHIIDFLPYQEVAHVRLVSKRFNDVAGGLLTATFQRLLHQMQQEYHIIRAQMPRRESARRSHPLARKWDIYETLSMRLSLLQMTLGKHLDLNHIPFFPGEILDEVFRILHYIQVTPNIENLRAFKLTDELFDLSEMAMEYFKEKIEPALPEISYFNSEFWDFTFSGLPG</sequence>
<dbReference type="Proteomes" id="UP000677054">
    <property type="component" value="Unassembled WGS sequence"/>
</dbReference>
<reference evidence="2" key="1">
    <citation type="submission" date="2020-11" db="EMBL/GenBank/DDBJ databases">
        <authorList>
            <person name="Tran Van P."/>
        </authorList>
    </citation>
    <scope>NUCLEOTIDE SEQUENCE</scope>
</reference>
<evidence type="ECO:0000259" key="1">
    <source>
        <dbReference type="PROSITE" id="PS50181"/>
    </source>
</evidence>
<keyword evidence="3" id="KW-1185">Reference proteome</keyword>
<proteinExistence type="predicted"/>
<dbReference type="SUPFAM" id="SSF81383">
    <property type="entry name" value="F-box domain"/>
    <property type="match status" value="1"/>
</dbReference>
<dbReference type="InterPro" id="IPR039719">
    <property type="entry name" value="FBXO28"/>
</dbReference>
<dbReference type="EMBL" id="LR900067">
    <property type="protein sequence ID" value="CAD7244055.1"/>
    <property type="molecule type" value="Genomic_DNA"/>
</dbReference>
<dbReference type="PANTHER" id="PTHR13252:SF1">
    <property type="entry name" value="DAMPENED, ISOFORM A"/>
    <property type="match status" value="1"/>
</dbReference>
<dbReference type="Pfam" id="PF00646">
    <property type="entry name" value="F-box"/>
    <property type="match status" value="1"/>
</dbReference>
<dbReference type="InterPro" id="IPR001810">
    <property type="entry name" value="F-box_dom"/>
</dbReference>
<dbReference type="OrthoDB" id="5860767at2759"/>
<dbReference type="AlphaFoldDB" id="A0A7R8XBE5"/>
<dbReference type="PANTHER" id="PTHR13252">
    <property type="entry name" value="F-BOX ONLY PROTEIN 28"/>
    <property type="match status" value="1"/>
</dbReference>
<dbReference type="SMART" id="SM00256">
    <property type="entry name" value="FBOX"/>
    <property type="match status" value="1"/>
</dbReference>
<dbReference type="GO" id="GO:0003713">
    <property type="term" value="F:transcription coactivator activity"/>
    <property type="evidence" value="ECO:0007669"/>
    <property type="project" value="TreeGrafter"/>
</dbReference>
<dbReference type="InterPro" id="IPR036047">
    <property type="entry name" value="F-box-like_dom_sf"/>
</dbReference>
<gene>
    <name evidence="2" type="ORF">DSTB1V02_LOCUS3959</name>
</gene>